<dbReference type="eggNOG" id="ENOG502QQD0">
    <property type="taxonomic scope" value="Eukaryota"/>
</dbReference>
<dbReference type="InterPro" id="IPR007736">
    <property type="entry name" value="Caleosin-related"/>
</dbReference>
<reference evidence="5" key="1">
    <citation type="journal article" date="2009" name="Genome Res.">
        <title>Comparative genomic analyses of the human fungal pathogens Coccidioides and their relatives.</title>
        <authorList>
            <person name="Sharpton T.J."/>
            <person name="Stajich J.E."/>
            <person name="Rounsley S.D."/>
            <person name="Gardner M.J."/>
            <person name="Wortman J.R."/>
            <person name="Jordar V.S."/>
            <person name="Maiti R."/>
            <person name="Kodira C.D."/>
            <person name="Neafsey D.E."/>
            <person name="Zeng Q."/>
            <person name="Hung C.-Y."/>
            <person name="McMahan C."/>
            <person name="Muszewska A."/>
            <person name="Grynberg M."/>
            <person name="Mandel M.A."/>
            <person name="Kellner E.M."/>
            <person name="Barker B.M."/>
            <person name="Galgiani J.N."/>
            <person name="Orbach M.J."/>
            <person name="Kirkland T.N."/>
            <person name="Cole G.T."/>
            <person name="Henn M.R."/>
            <person name="Birren B.W."/>
            <person name="Taylor J.W."/>
        </authorList>
    </citation>
    <scope>NUCLEOTIDE SEQUENCE [LARGE SCALE GENOMIC DNA]</scope>
    <source>
        <strain evidence="5">UAMH 1704</strain>
    </source>
</reference>
<dbReference type="STRING" id="336963.C4JJV1"/>
<evidence type="ECO:0008006" key="6">
    <source>
        <dbReference type="Google" id="ProtNLM"/>
    </source>
</evidence>
<dbReference type="OMA" id="WGGAFFE"/>
<gene>
    <name evidence="4" type="ORF">UREG_01908</name>
</gene>
<organism evidence="4 5">
    <name type="scientific">Uncinocarpus reesii (strain UAMH 1704)</name>
    <dbReference type="NCBI Taxonomy" id="336963"/>
    <lineage>
        <taxon>Eukaryota</taxon>
        <taxon>Fungi</taxon>
        <taxon>Dikarya</taxon>
        <taxon>Ascomycota</taxon>
        <taxon>Pezizomycotina</taxon>
        <taxon>Eurotiomycetes</taxon>
        <taxon>Eurotiomycetidae</taxon>
        <taxon>Onygenales</taxon>
        <taxon>Onygenaceae</taxon>
        <taxon>Uncinocarpus</taxon>
    </lineage>
</organism>
<dbReference type="EMBL" id="CH476615">
    <property type="protein sequence ID" value="EEP77059.1"/>
    <property type="molecule type" value="Genomic_DNA"/>
</dbReference>
<keyword evidence="3" id="KW-1133">Transmembrane helix</keyword>
<evidence type="ECO:0000256" key="2">
    <source>
        <dbReference type="SAM" id="MobiDB-lite"/>
    </source>
</evidence>
<accession>C4JJV1</accession>
<dbReference type="HOGENOM" id="CLU_062049_0_0_1"/>
<dbReference type="AlphaFoldDB" id="C4JJV1"/>
<dbReference type="GO" id="GO:0005509">
    <property type="term" value="F:calcium ion binding"/>
    <property type="evidence" value="ECO:0007669"/>
    <property type="project" value="TreeGrafter"/>
</dbReference>
<name>C4JJV1_UNCRE</name>
<evidence type="ECO:0000313" key="5">
    <source>
        <dbReference type="Proteomes" id="UP000002058"/>
    </source>
</evidence>
<dbReference type="PANTHER" id="PTHR31495:SF0">
    <property type="entry name" value="BINDING PROTEIN CALEOSIN, PUTATIVE (AFU_ORTHOLOGUE AFUA_5G13750)-RELATED"/>
    <property type="match status" value="1"/>
</dbReference>
<dbReference type="GeneID" id="8441670"/>
<dbReference type="KEGG" id="ure:UREG_01908"/>
<feature type="region of interest" description="Disordered" evidence="2">
    <location>
        <begin position="40"/>
        <end position="77"/>
    </location>
</feature>
<dbReference type="RefSeq" id="XP_002542392.1">
    <property type="nucleotide sequence ID" value="XM_002542346.1"/>
</dbReference>
<evidence type="ECO:0000256" key="3">
    <source>
        <dbReference type="SAM" id="Phobius"/>
    </source>
</evidence>
<dbReference type="OrthoDB" id="640742at2759"/>
<dbReference type="VEuPathDB" id="FungiDB:UREG_01908"/>
<comment type="similarity">
    <text evidence="1">Belongs to the caleosin family.</text>
</comment>
<keyword evidence="3" id="KW-0472">Membrane</keyword>
<evidence type="ECO:0000256" key="1">
    <source>
        <dbReference type="ARBA" id="ARBA00006765"/>
    </source>
</evidence>
<keyword evidence="5" id="KW-1185">Reference proteome</keyword>
<feature type="transmembrane region" description="Helical" evidence="3">
    <location>
        <begin position="211"/>
        <end position="228"/>
    </location>
</feature>
<feature type="transmembrane region" description="Helical" evidence="3">
    <location>
        <begin position="113"/>
        <end position="134"/>
    </location>
</feature>
<dbReference type="PANTHER" id="PTHR31495">
    <property type="entry name" value="PEROXYGENASE 3-RELATED"/>
    <property type="match status" value="1"/>
</dbReference>
<proteinExistence type="inferred from homology"/>
<keyword evidence="3" id="KW-0812">Transmembrane</keyword>
<feature type="compositionally biased region" description="Basic and acidic residues" evidence="2">
    <location>
        <begin position="40"/>
        <end position="54"/>
    </location>
</feature>
<dbReference type="Pfam" id="PF05042">
    <property type="entry name" value="Caleosin"/>
    <property type="match status" value="1"/>
</dbReference>
<dbReference type="Proteomes" id="UP000002058">
    <property type="component" value="Unassembled WGS sequence"/>
</dbReference>
<dbReference type="InParanoid" id="C4JJV1"/>
<evidence type="ECO:0000313" key="4">
    <source>
        <dbReference type="EMBL" id="EEP77059.1"/>
    </source>
</evidence>
<protein>
    <recommendedName>
        <fullName evidence="6">Caleosin domain-containing protein</fullName>
    </recommendedName>
</protein>
<dbReference type="GO" id="GO:0004497">
    <property type="term" value="F:monooxygenase activity"/>
    <property type="evidence" value="ECO:0007669"/>
    <property type="project" value="TreeGrafter"/>
</dbReference>
<sequence>MDTKPISQPHRAVETSRASYSEALESAYIPTSVSSVPVTRERKPFRLSRNEKQLPDPGTARVNIAASRESPRGTTANDWAARHSNQTVLQQHCNFFDFDGDGVIYPSDTFRGFWKLGFGFLLSLLAVFIVHGNFSYPTVNSWLPDPFFRIYIANIHKCKHGSDTGVYDTEGRFIPQKFEDIFSKYADGNDSMSLWQLAYALKGQRLIADPIGWFGAFFEWLATYILLWPEDGKLKKEDIRGVYDGSVFHAIASRRAAK</sequence>